<proteinExistence type="predicted"/>
<comment type="caution">
    <text evidence="2">The sequence shown here is derived from an EMBL/GenBank/DDBJ whole genome shotgun (WGS) entry which is preliminary data.</text>
</comment>
<accession>A0A0M1P5V2</accession>
<sequence length="225" mass="25947">MTSIYEQALGAGFKQLHPKIQERFGLSSKDHIASIGEGVMEEIWYARWAALPLHIGTTRHIMFPNRGEAVPFRIENYAYQDEWGRETVTWCRTFNFPGIQRRFDATMIYSEQRGRVVDYLGNKQHLAVDLRITAGDNGGIRIQSGEQRFYEGLLGFRVPPWFTGTADVCEWYDDVTQKYRISVQVSNPVFGPVFRYKGSFQARIITVGEDDVPPHVKPLRVEIRE</sequence>
<evidence type="ECO:0000313" key="3">
    <source>
        <dbReference type="Proteomes" id="UP000036932"/>
    </source>
</evidence>
<dbReference type="OrthoDB" id="2448833at2"/>
<organism evidence="2 3">
    <name type="scientific">Paenibacillus solani</name>
    <dbReference type="NCBI Taxonomy" id="1705565"/>
    <lineage>
        <taxon>Bacteria</taxon>
        <taxon>Bacillati</taxon>
        <taxon>Bacillota</taxon>
        <taxon>Bacilli</taxon>
        <taxon>Bacillales</taxon>
        <taxon>Paenibacillaceae</taxon>
        <taxon>Paenibacillus</taxon>
    </lineage>
</organism>
<feature type="domain" description="DUF4166" evidence="1">
    <location>
        <begin position="16"/>
        <end position="200"/>
    </location>
</feature>
<reference evidence="3" key="1">
    <citation type="submission" date="2015-08" db="EMBL/GenBank/DDBJ databases">
        <title>Genome sequencing project for genomic taxonomy and phylogenomics of Bacillus-like bacteria.</title>
        <authorList>
            <person name="Liu B."/>
            <person name="Wang J."/>
            <person name="Zhu Y."/>
            <person name="Liu G."/>
            <person name="Chen Q."/>
            <person name="Chen Z."/>
            <person name="Lan J."/>
            <person name="Che J."/>
            <person name="Ge C."/>
            <person name="Shi H."/>
            <person name="Pan Z."/>
            <person name="Liu X."/>
        </authorList>
    </citation>
    <scope>NUCLEOTIDE SEQUENCE [LARGE SCALE GENOMIC DNA]</scope>
    <source>
        <strain evidence="3">FJAT-22460</strain>
    </source>
</reference>
<dbReference type="EMBL" id="LIUT01000001">
    <property type="protein sequence ID" value="KOR89846.1"/>
    <property type="molecule type" value="Genomic_DNA"/>
</dbReference>
<name>A0A0M1P5V2_9BACL</name>
<dbReference type="RefSeq" id="WP_054402856.1">
    <property type="nucleotide sequence ID" value="NZ_LIUT01000001.1"/>
</dbReference>
<evidence type="ECO:0000259" key="1">
    <source>
        <dbReference type="Pfam" id="PF13761"/>
    </source>
</evidence>
<dbReference type="Proteomes" id="UP000036932">
    <property type="component" value="Unassembled WGS sequence"/>
</dbReference>
<dbReference type="PATRIC" id="fig|1705565.3.peg.4489"/>
<gene>
    <name evidence="2" type="ORF">AM231_12335</name>
</gene>
<keyword evidence="3" id="KW-1185">Reference proteome</keyword>
<dbReference type="Pfam" id="PF13761">
    <property type="entry name" value="DUF4166"/>
    <property type="match status" value="1"/>
</dbReference>
<dbReference type="InterPro" id="IPR025311">
    <property type="entry name" value="DUF4166"/>
</dbReference>
<protein>
    <recommendedName>
        <fullName evidence="1">DUF4166 domain-containing protein</fullName>
    </recommendedName>
</protein>
<dbReference type="AlphaFoldDB" id="A0A0M1P5V2"/>
<evidence type="ECO:0000313" key="2">
    <source>
        <dbReference type="EMBL" id="KOR89846.1"/>
    </source>
</evidence>